<name>A0A6J1K574_CUCMA</name>
<dbReference type="InterPro" id="IPR005202">
    <property type="entry name" value="TF_GRAS"/>
</dbReference>
<protein>
    <submittedName>
        <fullName evidence="8">Scarecrow-like protein 8</fullName>
    </submittedName>
</protein>
<keyword evidence="7" id="KW-1185">Reference proteome</keyword>
<dbReference type="AlphaFoldDB" id="A0A6J1K574"/>
<feature type="compositionally biased region" description="Low complexity" evidence="6">
    <location>
        <begin position="208"/>
        <end position="233"/>
    </location>
</feature>
<evidence type="ECO:0000313" key="7">
    <source>
        <dbReference type="Proteomes" id="UP000504608"/>
    </source>
</evidence>
<evidence type="ECO:0000313" key="8">
    <source>
        <dbReference type="RefSeq" id="XP_022995259.1"/>
    </source>
</evidence>
<comment type="caution">
    <text evidence="5">Lacks conserved residue(s) required for the propagation of feature annotation.</text>
</comment>
<dbReference type="PROSITE" id="PS50985">
    <property type="entry name" value="GRAS"/>
    <property type="match status" value="1"/>
</dbReference>
<evidence type="ECO:0000256" key="1">
    <source>
        <dbReference type="ARBA" id="ARBA00004123"/>
    </source>
</evidence>
<dbReference type="PANTHER" id="PTHR31636">
    <property type="entry name" value="OSJNBA0084A10.13 PROTEIN-RELATED"/>
    <property type="match status" value="1"/>
</dbReference>
<evidence type="ECO:0000256" key="3">
    <source>
        <dbReference type="ARBA" id="ARBA00023163"/>
    </source>
</evidence>
<organism evidence="7 8">
    <name type="scientific">Cucurbita maxima</name>
    <name type="common">Pumpkin</name>
    <name type="synonym">Winter squash</name>
    <dbReference type="NCBI Taxonomy" id="3661"/>
    <lineage>
        <taxon>Eukaryota</taxon>
        <taxon>Viridiplantae</taxon>
        <taxon>Streptophyta</taxon>
        <taxon>Embryophyta</taxon>
        <taxon>Tracheophyta</taxon>
        <taxon>Spermatophyta</taxon>
        <taxon>Magnoliopsida</taxon>
        <taxon>eudicotyledons</taxon>
        <taxon>Gunneridae</taxon>
        <taxon>Pentapetalae</taxon>
        <taxon>rosids</taxon>
        <taxon>fabids</taxon>
        <taxon>Cucurbitales</taxon>
        <taxon>Cucurbitaceae</taxon>
        <taxon>Cucurbiteae</taxon>
        <taxon>Cucurbita</taxon>
    </lineage>
</organism>
<feature type="compositionally biased region" description="Polar residues" evidence="6">
    <location>
        <begin position="16"/>
        <end position="34"/>
    </location>
</feature>
<feature type="region of interest" description="Disordered" evidence="6">
    <location>
        <begin position="1"/>
        <end position="36"/>
    </location>
</feature>
<dbReference type="Proteomes" id="UP000504608">
    <property type="component" value="Unplaced"/>
</dbReference>
<keyword evidence="2" id="KW-0805">Transcription regulation</keyword>
<gene>
    <name evidence="8" type="primary">LOC111490861</name>
</gene>
<dbReference type="KEGG" id="cmax:111490861"/>
<feature type="region of interest" description="Leucine repeat II (LRII)" evidence="5">
    <location>
        <begin position="388"/>
        <end position="420"/>
    </location>
</feature>
<accession>A0A6J1K574</accession>
<feature type="compositionally biased region" description="Gly residues" evidence="6">
    <location>
        <begin position="1"/>
        <end position="10"/>
    </location>
</feature>
<dbReference type="RefSeq" id="XP_022995259.1">
    <property type="nucleotide sequence ID" value="XM_023139491.1"/>
</dbReference>
<feature type="region of interest" description="SAW" evidence="5">
    <location>
        <begin position="525"/>
        <end position="602"/>
    </location>
</feature>
<keyword evidence="4" id="KW-0539">Nucleus</keyword>
<comment type="similarity">
    <text evidence="5">Belongs to the GRAS family.</text>
</comment>
<reference evidence="8" key="1">
    <citation type="submission" date="2025-08" db="UniProtKB">
        <authorList>
            <consortium name="RefSeq"/>
        </authorList>
    </citation>
    <scope>IDENTIFICATION</scope>
    <source>
        <tissue evidence="8">Young leaves</tissue>
    </source>
</reference>
<dbReference type="GO" id="GO:0005634">
    <property type="term" value="C:nucleus"/>
    <property type="evidence" value="ECO:0007669"/>
    <property type="project" value="UniProtKB-SubCell"/>
</dbReference>
<evidence type="ECO:0000256" key="4">
    <source>
        <dbReference type="ARBA" id="ARBA00023242"/>
    </source>
</evidence>
<evidence type="ECO:0000256" key="2">
    <source>
        <dbReference type="ARBA" id="ARBA00023015"/>
    </source>
</evidence>
<keyword evidence="3" id="KW-0804">Transcription</keyword>
<feature type="short sequence motif" description="VHIID" evidence="5">
    <location>
        <begin position="341"/>
        <end position="345"/>
    </location>
</feature>
<evidence type="ECO:0000256" key="5">
    <source>
        <dbReference type="PROSITE-ProRule" id="PRU01191"/>
    </source>
</evidence>
<proteinExistence type="inferred from homology"/>
<comment type="subcellular location">
    <subcellularLocation>
        <location evidence="1">Nucleus</location>
    </subcellularLocation>
</comment>
<dbReference type="OrthoDB" id="677896at2759"/>
<evidence type="ECO:0000256" key="6">
    <source>
        <dbReference type="SAM" id="MobiDB-lite"/>
    </source>
</evidence>
<feature type="region of interest" description="Disordered" evidence="6">
    <location>
        <begin position="200"/>
        <end position="233"/>
    </location>
</feature>
<dbReference type="GeneID" id="111490861"/>
<sequence length="602" mass="65960">MQSGFTGGGPPDFYTSGRSMTNPSHPNPYRSQLSGGAFVDPTIPQIARQIPSSLLGKRNLSDLHSLNQYTHHNLPVNNLFLRSVKPRAGFSHPISPLSNFDLYSTMSLPSSEVQTHRLYGSSSAAVLQQLRQQPNSSAVTLRDLQNLDLEKKMMMNHRLQELEKQLLEDNDDDDGSDAASVITSSTSAWCETMYNLISPTAPPNQKPVSTSPTTSASSSCSSSTSSSVASPSSDSWKQSVIEAAAAISEGKLDVVDEILAPVVKFSNARGSSVQRLAEYMVFALKSRVNPAEFPPPVAEIFGDEHSAATQSLYDVSPCFKLAFMAANLAILEAIEEEDRKLHVVDFDIGKGGQYMNLIHLLSGRQKGKVVVKLTAVVAENGRDERLKQVGESLSQLAKELGVGFKFNMVKHELAALTRESLGCDADESLAVNFAFKLYQMPDESVSTENPRDELLRRVKALAPAVVTVMEQELNTNTAPFAARVSESCIYYGSLFDSIDSTVWCDHPDRVKVEEGLGRKLANSLACEGRERVERCEVSGKWRARMGMAGFESRRMSEMVAESMKTRLSSGYRVNPGFTVKEENGGICFGWMGRTLTVTTAWR</sequence>
<dbReference type="Pfam" id="PF03514">
    <property type="entry name" value="GRAS"/>
    <property type="match status" value="1"/>
</dbReference>